<dbReference type="GO" id="GO:0006446">
    <property type="term" value="P:regulation of translational initiation"/>
    <property type="evidence" value="ECO:0007669"/>
    <property type="project" value="TreeGrafter"/>
</dbReference>
<dbReference type="SUPFAM" id="SSF54980">
    <property type="entry name" value="EF-G C-terminal domain-like"/>
    <property type="match status" value="1"/>
</dbReference>
<name>A0A975F4L9_9SPIR</name>
<dbReference type="InterPro" id="IPR023582">
    <property type="entry name" value="Impact"/>
</dbReference>
<dbReference type="GO" id="GO:0005737">
    <property type="term" value="C:cytoplasm"/>
    <property type="evidence" value="ECO:0007669"/>
    <property type="project" value="TreeGrafter"/>
</dbReference>
<dbReference type="InterPro" id="IPR001498">
    <property type="entry name" value="Impact_N"/>
</dbReference>
<dbReference type="KEGG" id="tpav:HRQ91_09170"/>
<evidence type="ECO:0000256" key="1">
    <source>
        <dbReference type="ARBA" id="ARBA00007665"/>
    </source>
</evidence>
<organism evidence="3 4">
    <name type="scientific">Treponema parvum</name>
    <dbReference type="NCBI Taxonomy" id="138851"/>
    <lineage>
        <taxon>Bacteria</taxon>
        <taxon>Pseudomonadati</taxon>
        <taxon>Spirochaetota</taxon>
        <taxon>Spirochaetia</taxon>
        <taxon>Spirochaetales</taxon>
        <taxon>Treponemataceae</taxon>
        <taxon>Treponema</taxon>
    </lineage>
</organism>
<accession>A0A975F4L9</accession>
<dbReference type="InterPro" id="IPR036956">
    <property type="entry name" value="Impact_N_sf"/>
</dbReference>
<gene>
    <name evidence="3" type="ORF">HRQ91_09170</name>
</gene>
<dbReference type="Proteomes" id="UP000671908">
    <property type="component" value="Chromosome"/>
</dbReference>
<feature type="domain" description="Impact N-terminal" evidence="2">
    <location>
        <begin position="15"/>
        <end position="120"/>
    </location>
</feature>
<evidence type="ECO:0000259" key="2">
    <source>
        <dbReference type="Pfam" id="PF01205"/>
    </source>
</evidence>
<dbReference type="SUPFAM" id="SSF54211">
    <property type="entry name" value="Ribosomal protein S5 domain 2-like"/>
    <property type="match status" value="1"/>
</dbReference>
<dbReference type="AlphaFoldDB" id="A0A975F4L9"/>
<dbReference type="Pfam" id="PF01205">
    <property type="entry name" value="Impact_N"/>
    <property type="match status" value="1"/>
</dbReference>
<dbReference type="InterPro" id="IPR020568">
    <property type="entry name" value="Ribosomal_Su5_D2-typ_SF"/>
</dbReference>
<dbReference type="Gene3D" id="3.30.230.30">
    <property type="entry name" value="Impact, N-terminal domain"/>
    <property type="match status" value="1"/>
</dbReference>
<sequence>MNVLSVRVVFETVVKNSRFIAELLPCSAQAQARSLLKEQKTKYNDASHVCHAFVIGAAAEILGMSDAGEPPGTAGRPMLDVLKNCGCTNILLTVTRYFGGTLLGTGGLVKAYSDSAKLVLEKARELNAFEELVLKKEFSFALPYKLYDTVKRCFATFHIYDLAEVFQTDININGRIREDEADLFAKHVFDITGGAVVVEFLKF</sequence>
<reference evidence="3 4" key="1">
    <citation type="journal article" date="2021" name="Microbiol. Resour. Announc.">
        <title>Complete Genome Sequences of Three Human Oral Treponema parvum Isolates.</title>
        <authorList>
            <person name="Zeng H."/>
            <person name="Watt R.M."/>
        </authorList>
    </citation>
    <scope>NUCLEOTIDE SEQUENCE [LARGE SCALE GENOMIC DNA]</scope>
    <source>
        <strain evidence="3 4">ATCC 700770</strain>
    </source>
</reference>
<evidence type="ECO:0000313" key="3">
    <source>
        <dbReference type="EMBL" id="QTQ14615.1"/>
    </source>
</evidence>
<dbReference type="EMBL" id="CP054142">
    <property type="protein sequence ID" value="QTQ14615.1"/>
    <property type="molecule type" value="Genomic_DNA"/>
</dbReference>
<proteinExistence type="inferred from homology"/>
<keyword evidence="4" id="KW-1185">Reference proteome</keyword>
<dbReference type="InterPro" id="IPR035647">
    <property type="entry name" value="EFG_III/V"/>
</dbReference>
<dbReference type="PANTHER" id="PTHR16301">
    <property type="entry name" value="IMPACT-RELATED"/>
    <property type="match status" value="1"/>
</dbReference>
<dbReference type="RefSeq" id="WP_210119262.1">
    <property type="nucleotide sequence ID" value="NZ_CP054142.1"/>
</dbReference>
<evidence type="ECO:0000313" key="4">
    <source>
        <dbReference type="Proteomes" id="UP000671908"/>
    </source>
</evidence>
<comment type="similarity">
    <text evidence="1">Belongs to the IMPACT family.</text>
</comment>
<dbReference type="PANTHER" id="PTHR16301:SF20">
    <property type="entry name" value="IMPACT FAMILY MEMBER YIGZ"/>
    <property type="match status" value="1"/>
</dbReference>
<protein>
    <submittedName>
        <fullName evidence="3">YigZ family protein</fullName>
    </submittedName>
</protein>